<proteinExistence type="inferred from homology"/>
<comment type="subunit">
    <text evidence="2 8">Heterodimer of SbcC and SbcD.</text>
</comment>
<keyword evidence="4 8" id="KW-0540">Nuclease</keyword>
<evidence type="ECO:0000313" key="11">
    <source>
        <dbReference type="EMBL" id="NJP37315.1"/>
    </source>
</evidence>
<dbReference type="GO" id="GO:0004519">
    <property type="term" value="F:endonuclease activity"/>
    <property type="evidence" value="ECO:0007669"/>
    <property type="project" value="UniProtKB-KW"/>
</dbReference>
<feature type="domain" description="Nuclease SbcCD subunit D C-terminal" evidence="10">
    <location>
        <begin position="271"/>
        <end position="360"/>
    </location>
</feature>
<evidence type="ECO:0000256" key="1">
    <source>
        <dbReference type="ARBA" id="ARBA00010555"/>
    </source>
</evidence>
<dbReference type="RefSeq" id="WP_168005776.1">
    <property type="nucleotide sequence ID" value="NZ_JAATHJ010000007.1"/>
</dbReference>
<dbReference type="CDD" id="cd00840">
    <property type="entry name" value="MPP_Mre11_N"/>
    <property type="match status" value="1"/>
</dbReference>
<organism evidence="11 12">
    <name type="scientific">Alkalicoccus luteus</name>
    <dbReference type="NCBI Taxonomy" id="1237094"/>
    <lineage>
        <taxon>Bacteria</taxon>
        <taxon>Bacillati</taxon>
        <taxon>Bacillota</taxon>
        <taxon>Bacilli</taxon>
        <taxon>Bacillales</taxon>
        <taxon>Bacillaceae</taxon>
        <taxon>Alkalicoccus</taxon>
    </lineage>
</organism>
<dbReference type="InterPro" id="IPR004843">
    <property type="entry name" value="Calcineurin-like_PHP"/>
</dbReference>
<evidence type="ECO:0000259" key="9">
    <source>
        <dbReference type="Pfam" id="PF00149"/>
    </source>
</evidence>
<evidence type="ECO:0000256" key="7">
    <source>
        <dbReference type="ARBA" id="ARBA00023172"/>
    </source>
</evidence>
<dbReference type="InterPro" id="IPR029052">
    <property type="entry name" value="Metallo-depent_PP-like"/>
</dbReference>
<dbReference type="PANTHER" id="PTHR30337">
    <property type="entry name" value="COMPONENT OF ATP-DEPENDENT DSDNA EXONUCLEASE"/>
    <property type="match status" value="1"/>
</dbReference>
<accession>A0A969TUG4</accession>
<dbReference type="Pfam" id="PF12320">
    <property type="entry name" value="SbcD_C"/>
    <property type="match status" value="1"/>
</dbReference>
<evidence type="ECO:0000259" key="10">
    <source>
        <dbReference type="Pfam" id="PF12320"/>
    </source>
</evidence>
<comment type="caution">
    <text evidence="11">The sequence shown here is derived from an EMBL/GenBank/DDBJ whole genome shotgun (WGS) entry which is preliminary data.</text>
</comment>
<evidence type="ECO:0000256" key="8">
    <source>
        <dbReference type="RuleBase" id="RU363069"/>
    </source>
</evidence>
<name>A0A969TUG4_9BACI</name>
<keyword evidence="7 8" id="KW-0233">DNA recombination</keyword>
<protein>
    <recommendedName>
        <fullName evidence="3 8">Nuclease SbcCD subunit D</fullName>
    </recommendedName>
</protein>
<dbReference type="Gene3D" id="3.60.21.10">
    <property type="match status" value="1"/>
</dbReference>
<evidence type="ECO:0000256" key="6">
    <source>
        <dbReference type="ARBA" id="ARBA00022839"/>
    </source>
</evidence>
<evidence type="ECO:0000256" key="2">
    <source>
        <dbReference type="ARBA" id="ARBA00011322"/>
    </source>
</evidence>
<reference evidence="11 12" key="1">
    <citation type="submission" date="2020-03" db="EMBL/GenBank/DDBJ databases">
        <title>Assessment of the enzymatic potential of alkaline-tolerant lipase obtained from Bacillus luteus H11 (technogenic soil) for the bioremediation of saline soils contaminated with petroleum substances.</title>
        <authorList>
            <person name="Kalwasinska A."/>
        </authorList>
    </citation>
    <scope>NUCLEOTIDE SEQUENCE [LARGE SCALE GENOMIC DNA]</scope>
    <source>
        <strain evidence="11 12">H11</strain>
    </source>
</reference>
<comment type="function">
    <text evidence="8">SbcCD cleaves DNA hairpin structures. These structures can inhibit DNA replication and are intermediates in certain DNA recombination reactions. The complex acts as a 3'-&gt;5' double strand exonuclease that can open hairpins. It also has a 5' single-strand endonuclease activity.</text>
</comment>
<dbReference type="PANTHER" id="PTHR30337:SF0">
    <property type="entry name" value="NUCLEASE SBCCD SUBUNIT D"/>
    <property type="match status" value="1"/>
</dbReference>
<evidence type="ECO:0000256" key="3">
    <source>
        <dbReference type="ARBA" id="ARBA00013365"/>
    </source>
</evidence>
<keyword evidence="12" id="KW-1185">Reference proteome</keyword>
<dbReference type="SUPFAM" id="SSF56300">
    <property type="entry name" value="Metallo-dependent phosphatases"/>
    <property type="match status" value="1"/>
</dbReference>
<feature type="domain" description="Calcineurin-like phosphoesterase" evidence="9">
    <location>
        <begin position="1"/>
        <end position="219"/>
    </location>
</feature>
<keyword evidence="8" id="KW-0255">Endonuclease</keyword>
<dbReference type="InterPro" id="IPR050535">
    <property type="entry name" value="DNA_Repair-Maintenance_Comp"/>
</dbReference>
<dbReference type="NCBIfam" id="TIGR00619">
    <property type="entry name" value="sbcd"/>
    <property type="match status" value="1"/>
</dbReference>
<dbReference type="GO" id="GO:0006260">
    <property type="term" value="P:DNA replication"/>
    <property type="evidence" value="ECO:0007669"/>
    <property type="project" value="UniProtKB-KW"/>
</dbReference>
<comment type="similarity">
    <text evidence="1 8">Belongs to the SbcD family.</text>
</comment>
<dbReference type="GO" id="GO:0008408">
    <property type="term" value="F:3'-5' exonuclease activity"/>
    <property type="evidence" value="ECO:0007669"/>
    <property type="project" value="InterPro"/>
</dbReference>
<dbReference type="EMBL" id="JAATHJ010000007">
    <property type="protein sequence ID" value="NJP37315.1"/>
    <property type="molecule type" value="Genomic_DNA"/>
</dbReference>
<evidence type="ECO:0000256" key="4">
    <source>
        <dbReference type="ARBA" id="ARBA00022722"/>
    </source>
</evidence>
<gene>
    <name evidence="8" type="primary">sbcD</name>
    <name evidence="11" type="ORF">HCN83_06905</name>
</gene>
<dbReference type="AlphaFoldDB" id="A0A969TUG4"/>
<sequence length="390" mass="43655">MRILHTADWHIGRSIEGRDRINEHEAMMEEIQQICRDEAIDAVVMAGDVFDSVNPPAKGEMLYYDGMEILSEGGRRPIIVAAGNHDSPDRLEATSSVMKRLNVHTRAFPGKEPVTVQTDKGVLQAVMMPYPSEARLKRRLSEELNEFDLREQYDKAVSELYQAQLRQLDPRAPIIGVSHLFAAGGAETDSERPIQLGGAYTVKGTSLPAVDYHALGHLHRSQAVKTAPAPSYYSGSPMGFSFSERADIKSVSIVTLGDEASPQVKTVPLSCGRPLVRWRAEAGAQQVLQWMDEKRDAGAWLEIEVHTDQPLSAETVHHMKKAYDGLLSIIPIFPDRERDVDIRRRERPIEDLFTEFYKKQLGGAEPSSELKELFLQMVEVDDHEAAQTDD</sequence>
<evidence type="ECO:0000256" key="5">
    <source>
        <dbReference type="ARBA" id="ARBA00022801"/>
    </source>
</evidence>
<keyword evidence="6 8" id="KW-0269">Exonuclease</keyword>
<keyword evidence="8" id="KW-0235">DNA replication</keyword>
<keyword evidence="5 8" id="KW-0378">Hydrolase</keyword>
<dbReference type="Proteomes" id="UP000752012">
    <property type="component" value="Unassembled WGS sequence"/>
</dbReference>
<evidence type="ECO:0000313" key="12">
    <source>
        <dbReference type="Proteomes" id="UP000752012"/>
    </source>
</evidence>
<dbReference type="InterPro" id="IPR026843">
    <property type="entry name" value="SbcD_C"/>
</dbReference>
<dbReference type="InterPro" id="IPR041796">
    <property type="entry name" value="Mre11_N"/>
</dbReference>
<dbReference type="GO" id="GO:0006310">
    <property type="term" value="P:DNA recombination"/>
    <property type="evidence" value="ECO:0007669"/>
    <property type="project" value="UniProtKB-KW"/>
</dbReference>
<dbReference type="InterPro" id="IPR004593">
    <property type="entry name" value="SbcD"/>
</dbReference>
<dbReference type="Pfam" id="PF00149">
    <property type="entry name" value="Metallophos"/>
    <property type="match status" value="1"/>
</dbReference>